<dbReference type="PANTHER" id="PTHR44137:SF32">
    <property type="entry name" value="DNAJ HEAT SHOCK AMINO-TERMINAL DOMAIN PROTEIN"/>
    <property type="match status" value="1"/>
</dbReference>
<dbReference type="InterPro" id="IPR001623">
    <property type="entry name" value="DnaJ_domain"/>
</dbReference>
<name>A0AAV1CC90_OLDCO</name>
<dbReference type="PANTHER" id="PTHR44137">
    <property type="entry name" value="BNAC03G44070D PROTEIN"/>
    <property type="match status" value="1"/>
</dbReference>
<dbReference type="Proteomes" id="UP001161247">
    <property type="component" value="Chromosome 1"/>
</dbReference>
<feature type="domain" description="J" evidence="2">
    <location>
        <begin position="66"/>
        <end position="130"/>
    </location>
</feature>
<evidence type="ECO:0000313" key="3">
    <source>
        <dbReference type="EMBL" id="CAI9092520.1"/>
    </source>
</evidence>
<dbReference type="PRINTS" id="PR00625">
    <property type="entry name" value="JDOMAIN"/>
</dbReference>
<feature type="region of interest" description="Disordered" evidence="1">
    <location>
        <begin position="158"/>
        <end position="185"/>
    </location>
</feature>
<accession>A0AAV1CC90</accession>
<feature type="compositionally biased region" description="Basic and acidic residues" evidence="1">
    <location>
        <begin position="420"/>
        <end position="438"/>
    </location>
</feature>
<dbReference type="Pfam" id="PF23551">
    <property type="entry name" value="Zn_ribbon_20"/>
    <property type="match status" value="1"/>
</dbReference>
<dbReference type="AlphaFoldDB" id="A0AAV1CC90"/>
<protein>
    <submittedName>
        <fullName evidence="3">OLC1v1027776C1</fullName>
    </submittedName>
</protein>
<dbReference type="SUPFAM" id="SSF46565">
    <property type="entry name" value="Chaperone J-domain"/>
    <property type="match status" value="1"/>
</dbReference>
<dbReference type="InterPro" id="IPR024593">
    <property type="entry name" value="DUF3444"/>
</dbReference>
<evidence type="ECO:0000256" key="1">
    <source>
        <dbReference type="SAM" id="MobiDB-lite"/>
    </source>
</evidence>
<gene>
    <name evidence="3" type="ORF">OLC1_LOCUS4173</name>
</gene>
<dbReference type="Gene3D" id="1.10.287.110">
    <property type="entry name" value="DnaJ domain"/>
    <property type="match status" value="1"/>
</dbReference>
<dbReference type="PROSITE" id="PS00636">
    <property type="entry name" value="DNAJ_1"/>
    <property type="match status" value="1"/>
</dbReference>
<dbReference type="InterPro" id="IPR056988">
    <property type="entry name" value="Zn_ribbon_pln"/>
</dbReference>
<dbReference type="PROSITE" id="PS50076">
    <property type="entry name" value="DNAJ_2"/>
    <property type="match status" value="1"/>
</dbReference>
<sequence>MECNRDEAFRAKSIAEKKLESKDFAGAKKFALKAQSLYPGLDGISHMVTTIDVYISAENKIGGEVDWYGVLGVTPTADDDAIRKQYRKLALLLHPDKNRTVGADGAFKLICEAWSLLSDKSKRLAYNMRRSPTGGFQPNVPSHAGGQSVPAQANGYHNYKVKTPSAPKAQNNSARMFPKEGPRPSPRTDTFWTICHRCKMQYEYLKVYLNHTLLCPNCHEAFLATETAPPFHSKPSNLGPGHQHQNSSNPIPSRNFFDSRTNAASSAKDSGPLRGFHSPTSGHVSQDRFSRTANVGNTDPSIAAKAARVVQQAHQKIKREREVEGEGLSNKVRRGEDGFRFGANNSNQWTGVKSGSGMSGAALPRKDGFEFQAFPGAYSKPLSTRDLTAVETRNMLMGKARKEILKKLNEWKKSASSKAMDPEKPKVKERKKEDERSTQVENGHVKNGFVVSSSDQVVVEVKKTALSGNDDDIIEEPAESMNVPDPDFHDFDLDRVESSFGDNEVWAAYDDDDGMPRYYAMVNKVISRKPFKLRISWLNSRTTNEFGSMDWIGSGFYKTCGEFRFGRYETYKSINSFSHKVKWSKVRGAVQIFPQKGDVWAVYKNWSTDWNDGTPEEVRHKYEMVIVLDDYNEEKGVSVTPLVKVAGFKTVFRPNSDPEIVKRIPREEMLRFSHQVPYYRLTSEEARNAPKGCLELDPAATPLDLLQVVDECGDVKEPVCAPETQSVETAEG</sequence>
<dbReference type="InterPro" id="IPR018253">
    <property type="entry name" value="DnaJ_domain_CS"/>
</dbReference>
<evidence type="ECO:0000313" key="4">
    <source>
        <dbReference type="Proteomes" id="UP001161247"/>
    </source>
</evidence>
<dbReference type="SMART" id="SM00271">
    <property type="entry name" value="DnaJ"/>
    <property type="match status" value="1"/>
</dbReference>
<dbReference type="Pfam" id="PF00226">
    <property type="entry name" value="DnaJ"/>
    <property type="match status" value="1"/>
</dbReference>
<dbReference type="CDD" id="cd06257">
    <property type="entry name" value="DnaJ"/>
    <property type="match status" value="1"/>
</dbReference>
<keyword evidence="4" id="KW-1185">Reference proteome</keyword>
<evidence type="ECO:0000259" key="2">
    <source>
        <dbReference type="PROSITE" id="PS50076"/>
    </source>
</evidence>
<feature type="region of interest" description="Disordered" evidence="1">
    <location>
        <begin position="411"/>
        <end position="445"/>
    </location>
</feature>
<dbReference type="EMBL" id="OX459118">
    <property type="protein sequence ID" value="CAI9092520.1"/>
    <property type="molecule type" value="Genomic_DNA"/>
</dbReference>
<reference evidence="3" key="1">
    <citation type="submission" date="2023-03" db="EMBL/GenBank/DDBJ databases">
        <authorList>
            <person name="Julca I."/>
        </authorList>
    </citation>
    <scope>NUCLEOTIDE SEQUENCE</scope>
</reference>
<organism evidence="3 4">
    <name type="scientific">Oldenlandia corymbosa var. corymbosa</name>
    <dbReference type="NCBI Taxonomy" id="529605"/>
    <lineage>
        <taxon>Eukaryota</taxon>
        <taxon>Viridiplantae</taxon>
        <taxon>Streptophyta</taxon>
        <taxon>Embryophyta</taxon>
        <taxon>Tracheophyta</taxon>
        <taxon>Spermatophyta</taxon>
        <taxon>Magnoliopsida</taxon>
        <taxon>eudicotyledons</taxon>
        <taxon>Gunneridae</taxon>
        <taxon>Pentapetalae</taxon>
        <taxon>asterids</taxon>
        <taxon>lamiids</taxon>
        <taxon>Gentianales</taxon>
        <taxon>Rubiaceae</taxon>
        <taxon>Rubioideae</taxon>
        <taxon>Spermacoceae</taxon>
        <taxon>Hedyotis-Oldenlandia complex</taxon>
        <taxon>Oldenlandia</taxon>
    </lineage>
</organism>
<proteinExistence type="predicted"/>
<dbReference type="InterPro" id="IPR036869">
    <property type="entry name" value="J_dom_sf"/>
</dbReference>
<dbReference type="Pfam" id="PF11926">
    <property type="entry name" value="DUF3444"/>
    <property type="match status" value="1"/>
</dbReference>
<feature type="region of interest" description="Disordered" evidence="1">
    <location>
        <begin position="232"/>
        <end position="297"/>
    </location>
</feature>
<feature type="compositionally biased region" description="Polar residues" evidence="1">
    <location>
        <begin position="243"/>
        <end position="268"/>
    </location>
</feature>